<organism evidence="1 2">
    <name type="scientific">Stephania japonica</name>
    <dbReference type="NCBI Taxonomy" id="461633"/>
    <lineage>
        <taxon>Eukaryota</taxon>
        <taxon>Viridiplantae</taxon>
        <taxon>Streptophyta</taxon>
        <taxon>Embryophyta</taxon>
        <taxon>Tracheophyta</taxon>
        <taxon>Spermatophyta</taxon>
        <taxon>Magnoliopsida</taxon>
        <taxon>Ranunculales</taxon>
        <taxon>Menispermaceae</taxon>
        <taxon>Menispermoideae</taxon>
        <taxon>Cissampelideae</taxon>
        <taxon>Stephania</taxon>
    </lineage>
</organism>
<keyword evidence="2" id="KW-1185">Reference proteome</keyword>
<protein>
    <submittedName>
        <fullName evidence="1">Uncharacterized protein</fullName>
    </submittedName>
</protein>
<sequence>MFVMGHMAYLDGSDIFTNPENEKSRFHDLRGTFLQIYGFLFKNLSKTSFSFSKTFTMIFKMRY</sequence>
<proteinExistence type="predicted"/>
<dbReference type="AlphaFoldDB" id="A0AAP0NL99"/>
<dbReference type="EMBL" id="JBBNAE010000007">
    <property type="protein sequence ID" value="KAK9110514.1"/>
    <property type="molecule type" value="Genomic_DNA"/>
</dbReference>
<comment type="caution">
    <text evidence="1">The sequence shown here is derived from an EMBL/GenBank/DDBJ whole genome shotgun (WGS) entry which is preliminary data.</text>
</comment>
<dbReference type="Proteomes" id="UP001417504">
    <property type="component" value="Unassembled WGS sequence"/>
</dbReference>
<name>A0AAP0NL99_9MAGN</name>
<accession>A0AAP0NL99</accession>
<evidence type="ECO:0000313" key="1">
    <source>
        <dbReference type="EMBL" id="KAK9110514.1"/>
    </source>
</evidence>
<gene>
    <name evidence="1" type="ORF">Sjap_018574</name>
</gene>
<reference evidence="1 2" key="1">
    <citation type="submission" date="2024-01" db="EMBL/GenBank/DDBJ databases">
        <title>Genome assemblies of Stephania.</title>
        <authorList>
            <person name="Yang L."/>
        </authorList>
    </citation>
    <scope>NUCLEOTIDE SEQUENCE [LARGE SCALE GENOMIC DNA]</scope>
    <source>
        <strain evidence="1">QJT</strain>
        <tissue evidence="1">Leaf</tissue>
    </source>
</reference>
<evidence type="ECO:0000313" key="2">
    <source>
        <dbReference type="Proteomes" id="UP001417504"/>
    </source>
</evidence>